<keyword evidence="2" id="KW-1185">Reference proteome</keyword>
<dbReference type="EMBL" id="ACYG01000014">
    <property type="protein sequence ID" value="EEV18425.1"/>
    <property type="molecule type" value="Genomic_DNA"/>
</dbReference>
<comment type="caution">
    <text evidence="1">The sequence shown here is derived from an EMBL/GenBank/DDBJ whole genome shotgun (WGS) entry which is preliminary data.</text>
</comment>
<dbReference type="AlphaFoldDB" id="C8PFF9"/>
<accession>C8PFF9</accession>
<proteinExistence type="predicted"/>
<reference evidence="1 2" key="1">
    <citation type="submission" date="2009-07" db="EMBL/GenBank/DDBJ databases">
        <authorList>
            <person name="Madupu R."/>
            <person name="Sebastian Y."/>
            <person name="Durkin A.S."/>
            <person name="Torralba M."/>
            <person name="Methe B."/>
            <person name="Sutton G.G."/>
            <person name="Strausberg R.L."/>
            <person name="Nelson K.E."/>
        </authorList>
    </citation>
    <scope>NUCLEOTIDE SEQUENCE [LARGE SCALE GENOMIC DNA]</scope>
    <source>
        <strain evidence="1 2">RM3268</strain>
    </source>
</reference>
<evidence type="ECO:0000313" key="1">
    <source>
        <dbReference type="EMBL" id="EEV18425.1"/>
    </source>
</evidence>
<name>C8PFF9_9BACT</name>
<gene>
    <name evidence="1" type="ORF">CAMGR0001_2116</name>
</gene>
<sequence length="43" mass="4670">MAGSTYCDDLFVVFVCAVASKFHVMSFDARSLGANLTHRVFVG</sequence>
<dbReference type="Proteomes" id="UP000005709">
    <property type="component" value="Unassembled WGS sequence"/>
</dbReference>
<organism evidence="1 2">
    <name type="scientific">Campylobacter gracilis RM3268</name>
    <dbReference type="NCBI Taxonomy" id="553220"/>
    <lineage>
        <taxon>Bacteria</taxon>
        <taxon>Pseudomonadati</taxon>
        <taxon>Campylobacterota</taxon>
        <taxon>Epsilonproteobacteria</taxon>
        <taxon>Campylobacterales</taxon>
        <taxon>Campylobacteraceae</taxon>
        <taxon>Campylobacter</taxon>
    </lineage>
</organism>
<evidence type="ECO:0000313" key="2">
    <source>
        <dbReference type="Proteomes" id="UP000005709"/>
    </source>
</evidence>
<protein>
    <submittedName>
        <fullName evidence="1">Uncharacterized protein</fullName>
    </submittedName>
</protein>